<evidence type="ECO:0000256" key="5">
    <source>
        <dbReference type="ARBA" id="ARBA00022989"/>
    </source>
</evidence>
<dbReference type="InterPro" id="IPR001958">
    <property type="entry name" value="Tet-R_TetA/multi-R_MdtG-like"/>
</dbReference>
<dbReference type="SUPFAM" id="SSF103473">
    <property type="entry name" value="MFS general substrate transporter"/>
    <property type="match status" value="1"/>
</dbReference>
<feature type="transmembrane region" description="Helical" evidence="7">
    <location>
        <begin position="136"/>
        <end position="161"/>
    </location>
</feature>
<keyword evidence="5 7" id="KW-1133">Transmembrane helix</keyword>
<reference evidence="9 10" key="1">
    <citation type="submission" date="2021-05" db="EMBL/GenBank/DDBJ databases">
        <title>Fusibacter ferrireducens sp. nov., an anaerobic, sulfur- and Fe-reducing bacterium isolated from the mangrove sediment.</title>
        <authorList>
            <person name="Qiu D."/>
        </authorList>
    </citation>
    <scope>NUCLEOTIDE SEQUENCE [LARGE SCALE GENOMIC DNA]</scope>
    <source>
        <strain evidence="9 10">DSM 12116</strain>
    </source>
</reference>
<gene>
    <name evidence="9" type="ORF">KHM83_08045</name>
</gene>
<proteinExistence type="predicted"/>
<evidence type="ECO:0000256" key="2">
    <source>
        <dbReference type="ARBA" id="ARBA00022448"/>
    </source>
</evidence>
<dbReference type="RefSeq" id="WP_213236487.1">
    <property type="nucleotide sequence ID" value="NZ_JAHBCL010000012.1"/>
</dbReference>
<keyword evidence="6 7" id="KW-0472">Membrane</keyword>
<dbReference type="EMBL" id="JAHBCL010000012">
    <property type="protein sequence ID" value="MBS7526624.1"/>
    <property type="molecule type" value="Genomic_DNA"/>
</dbReference>
<evidence type="ECO:0000313" key="10">
    <source>
        <dbReference type="Proteomes" id="UP000746471"/>
    </source>
</evidence>
<feature type="transmembrane region" description="Helical" evidence="7">
    <location>
        <begin position="284"/>
        <end position="303"/>
    </location>
</feature>
<dbReference type="Pfam" id="PF07690">
    <property type="entry name" value="MFS_1"/>
    <property type="match status" value="1"/>
</dbReference>
<keyword evidence="4 7" id="KW-0812">Transmembrane</keyword>
<dbReference type="InterPro" id="IPR036259">
    <property type="entry name" value="MFS_trans_sf"/>
</dbReference>
<feature type="transmembrane region" description="Helical" evidence="7">
    <location>
        <begin position="341"/>
        <end position="364"/>
    </location>
</feature>
<dbReference type="PROSITE" id="PS50850">
    <property type="entry name" value="MFS"/>
    <property type="match status" value="1"/>
</dbReference>
<name>A0ABS5PQE0_9FIRM</name>
<evidence type="ECO:0000256" key="1">
    <source>
        <dbReference type="ARBA" id="ARBA00004651"/>
    </source>
</evidence>
<dbReference type="Gene3D" id="1.20.1250.20">
    <property type="entry name" value="MFS general substrate transporter like domains"/>
    <property type="match status" value="1"/>
</dbReference>
<feature type="transmembrane region" description="Helical" evidence="7">
    <location>
        <begin position="207"/>
        <end position="228"/>
    </location>
</feature>
<dbReference type="PANTHER" id="PTHR43414">
    <property type="entry name" value="MULTIDRUG RESISTANCE PROTEIN MDTG"/>
    <property type="match status" value="1"/>
</dbReference>
<dbReference type="InterPro" id="IPR011701">
    <property type="entry name" value="MFS"/>
</dbReference>
<evidence type="ECO:0000256" key="3">
    <source>
        <dbReference type="ARBA" id="ARBA00022475"/>
    </source>
</evidence>
<comment type="subcellular location">
    <subcellularLocation>
        <location evidence="1">Cell membrane</location>
        <topology evidence="1">Multi-pass membrane protein</topology>
    </subcellularLocation>
</comment>
<evidence type="ECO:0000256" key="4">
    <source>
        <dbReference type="ARBA" id="ARBA00022692"/>
    </source>
</evidence>
<comment type="caution">
    <text evidence="9">The sequence shown here is derived from an EMBL/GenBank/DDBJ whole genome shotgun (WGS) entry which is preliminary data.</text>
</comment>
<keyword evidence="2" id="KW-0813">Transport</keyword>
<feature type="transmembrane region" description="Helical" evidence="7">
    <location>
        <begin position="370"/>
        <end position="393"/>
    </location>
</feature>
<dbReference type="PANTHER" id="PTHR43414:SF6">
    <property type="entry name" value="MULTIDRUG RESISTANCE PROTEIN MDTG"/>
    <property type="match status" value="1"/>
</dbReference>
<feature type="transmembrane region" description="Helical" evidence="7">
    <location>
        <begin position="46"/>
        <end position="69"/>
    </location>
</feature>
<dbReference type="PRINTS" id="PR01035">
    <property type="entry name" value="TCRTETA"/>
</dbReference>
<evidence type="ECO:0000256" key="6">
    <source>
        <dbReference type="ARBA" id="ARBA00023136"/>
    </source>
</evidence>
<sequence length="399" mass="43865">MERWKSNLYTLWVSQVVSLMSFGFGLPFIPFYIQTLGVTDPVALKFFSGVLSAAPAITMAVMAPIWGMLSDRYGRKIMIQRATFAATFLLILMGCVQNVWQLVFLRLLQGVFTGTIVASSAFVASNTPDENMSFALGFLSSSTFVGYSFGPLIGGVVAEFYGYRVSFFVGAVLMFFGFLIVTLKLVEDKNSFGQISATKSDGKKGKMTAILTQTIVLLLIMLFLQRIVRTVFSPFLPLYIQEQLNSLEGASSTTGILNGVIGLVTALSAIVISRLGDLYDKIKIIQILMILALVDVVVLNSLSGWWGFVIPYTLMFFIIGGIEPLMTSMSAQQVTSDKRGLLFGIQGLIGSLGWLVSPTLGTWISIEFGIFRVLIVILAAVVLNTIFSFYIGYRQRQRT</sequence>
<feature type="transmembrane region" description="Helical" evidence="7">
    <location>
        <begin position="106"/>
        <end position="124"/>
    </location>
</feature>
<feature type="transmembrane region" description="Helical" evidence="7">
    <location>
        <begin position="255"/>
        <end position="272"/>
    </location>
</feature>
<evidence type="ECO:0000256" key="7">
    <source>
        <dbReference type="SAM" id="Phobius"/>
    </source>
</evidence>
<dbReference type="Proteomes" id="UP000746471">
    <property type="component" value="Unassembled WGS sequence"/>
</dbReference>
<keyword evidence="3" id="KW-1003">Cell membrane</keyword>
<feature type="transmembrane region" description="Helical" evidence="7">
    <location>
        <begin position="167"/>
        <end position="186"/>
    </location>
</feature>
<accession>A0ABS5PQE0</accession>
<feature type="transmembrane region" description="Helical" evidence="7">
    <location>
        <begin position="309"/>
        <end position="329"/>
    </location>
</feature>
<feature type="domain" description="Major facilitator superfamily (MFS) profile" evidence="8">
    <location>
        <begin position="7"/>
        <end position="396"/>
    </location>
</feature>
<feature type="transmembrane region" description="Helical" evidence="7">
    <location>
        <begin position="12"/>
        <end position="34"/>
    </location>
</feature>
<dbReference type="InterPro" id="IPR020846">
    <property type="entry name" value="MFS_dom"/>
</dbReference>
<evidence type="ECO:0000313" key="9">
    <source>
        <dbReference type="EMBL" id="MBS7526624.1"/>
    </source>
</evidence>
<feature type="transmembrane region" description="Helical" evidence="7">
    <location>
        <begin position="81"/>
        <end position="100"/>
    </location>
</feature>
<organism evidence="9 10">
    <name type="scientific">Fusibacter paucivorans</name>
    <dbReference type="NCBI Taxonomy" id="76009"/>
    <lineage>
        <taxon>Bacteria</taxon>
        <taxon>Bacillati</taxon>
        <taxon>Bacillota</taxon>
        <taxon>Clostridia</taxon>
        <taxon>Eubacteriales</taxon>
        <taxon>Eubacteriales Family XII. Incertae Sedis</taxon>
        <taxon>Fusibacter</taxon>
    </lineage>
</organism>
<protein>
    <submittedName>
        <fullName evidence="9">MFS transporter</fullName>
    </submittedName>
</protein>
<keyword evidence="10" id="KW-1185">Reference proteome</keyword>
<evidence type="ECO:0000259" key="8">
    <source>
        <dbReference type="PROSITE" id="PS50850"/>
    </source>
</evidence>